<feature type="chain" id="PRO_5030545299" description="Carboxypeptidase-like regulatory domain-containing protein" evidence="1">
    <location>
        <begin position="23"/>
        <end position="112"/>
    </location>
</feature>
<evidence type="ECO:0008006" key="4">
    <source>
        <dbReference type="Google" id="ProtNLM"/>
    </source>
</evidence>
<keyword evidence="3" id="KW-1185">Reference proteome</keyword>
<evidence type="ECO:0000313" key="2">
    <source>
        <dbReference type="EMBL" id="MBB4027957.1"/>
    </source>
</evidence>
<sequence>MKRLLFLSLFVCAITCFAFTNAAAPEVQRTISGTVYDLSSHQPLEGIYIQQINGTSSSSTKTDVSGHFSITVKNSSQTATLKFSDPDYGDYSTRTEDFDLSKDNTNVSVYMQ</sequence>
<dbReference type="SUPFAM" id="SSF49464">
    <property type="entry name" value="Carboxypeptidase regulatory domain-like"/>
    <property type="match status" value="1"/>
</dbReference>
<reference evidence="2 3" key="1">
    <citation type="submission" date="2020-08" db="EMBL/GenBank/DDBJ databases">
        <title>Genomic Encyclopedia of Type Strains, Phase IV (KMG-IV): sequencing the most valuable type-strain genomes for metagenomic binning, comparative biology and taxonomic classification.</title>
        <authorList>
            <person name="Goeker M."/>
        </authorList>
    </citation>
    <scope>NUCLEOTIDE SEQUENCE [LARGE SCALE GENOMIC DNA]</scope>
    <source>
        <strain evidence="2 3">DSM 105721</strain>
    </source>
</reference>
<dbReference type="InterPro" id="IPR008969">
    <property type="entry name" value="CarboxyPept-like_regulatory"/>
</dbReference>
<accession>A0A7W6HZN7</accession>
<protein>
    <recommendedName>
        <fullName evidence="4">Carboxypeptidase-like regulatory domain-containing protein</fullName>
    </recommendedName>
</protein>
<dbReference type="GeneID" id="93099914"/>
<feature type="signal peptide" evidence="1">
    <location>
        <begin position="1"/>
        <end position="22"/>
    </location>
</feature>
<dbReference type="Pfam" id="PF13620">
    <property type="entry name" value="CarboxypepD_reg"/>
    <property type="match status" value="1"/>
</dbReference>
<keyword evidence="1" id="KW-0732">Signal</keyword>
<comment type="caution">
    <text evidence="2">The sequence shown here is derived from an EMBL/GenBank/DDBJ whole genome shotgun (WGS) entry which is preliminary data.</text>
</comment>
<dbReference type="Proteomes" id="UP000546007">
    <property type="component" value="Unassembled WGS sequence"/>
</dbReference>
<evidence type="ECO:0000256" key="1">
    <source>
        <dbReference type="SAM" id="SignalP"/>
    </source>
</evidence>
<dbReference type="Gene3D" id="2.60.40.1120">
    <property type="entry name" value="Carboxypeptidase-like, regulatory domain"/>
    <property type="match status" value="1"/>
</dbReference>
<name>A0A7W6HZN7_9BACT</name>
<evidence type="ECO:0000313" key="3">
    <source>
        <dbReference type="Proteomes" id="UP000546007"/>
    </source>
</evidence>
<proteinExistence type="predicted"/>
<organism evidence="2 3">
    <name type="scientific">Butyricimonas faecihominis</name>
    <dbReference type="NCBI Taxonomy" id="1472416"/>
    <lineage>
        <taxon>Bacteria</taxon>
        <taxon>Pseudomonadati</taxon>
        <taxon>Bacteroidota</taxon>
        <taxon>Bacteroidia</taxon>
        <taxon>Bacteroidales</taxon>
        <taxon>Odoribacteraceae</taxon>
        <taxon>Butyricimonas</taxon>
    </lineage>
</organism>
<gene>
    <name evidence="2" type="ORF">GGR14_003774</name>
</gene>
<dbReference type="RefSeq" id="WP_164719631.1">
    <property type="nucleotide sequence ID" value="NZ_AP028155.1"/>
</dbReference>
<dbReference type="EMBL" id="JACIES010000014">
    <property type="protein sequence ID" value="MBB4027957.1"/>
    <property type="molecule type" value="Genomic_DNA"/>
</dbReference>
<dbReference type="AlphaFoldDB" id="A0A7W6HZN7"/>